<protein>
    <submittedName>
        <fullName evidence="1">Uncharacterized protein</fullName>
    </submittedName>
</protein>
<accession>A0A4Y7KBN7</accession>
<organism evidence="1 2">
    <name type="scientific">Papaver somniferum</name>
    <name type="common">Opium poppy</name>
    <dbReference type="NCBI Taxonomy" id="3469"/>
    <lineage>
        <taxon>Eukaryota</taxon>
        <taxon>Viridiplantae</taxon>
        <taxon>Streptophyta</taxon>
        <taxon>Embryophyta</taxon>
        <taxon>Tracheophyta</taxon>
        <taxon>Spermatophyta</taxon>
        <taxon>Magnoliopsida</taxon>
        <taxon>Ranunculales</taxon>
        <taxon>Papaveraceae</taxon>
        <taxon>Papaveroideae</taxon>
        <taxon>Papaver</taxon>
    </lineage>
</organism>
<dbReference type="Gramene" id="RZC69385">
    <property type="protein sequence ID" value="RZC69385"/>
    <property type="gene ID" value="C5167_032499"/>
</dbReference>
<gene>
    <name evidence="1" type="ORF">C5167_032499</name>
</gene>
<keyword evidence="2" id="KW-1185">Reference proteome</keyword>
<dbReference type="AlphaFoldDB" id="A0A4Y7KBN7"/>
<proteinExistence type="predicted"/>
<dbReference type="EMBL" id="CM010721">
    <property type="protein sequence ID" value="RZC69385.1"/>
    <property type="molecule type" value="Genomic_DNA"/>
</dbReference>
<sequence>MERKNALKQAINSDLDVFAGLEEALRTMKQWMFFDCMRIQAWSRACKHEDIDIRPETVDGDVVEMILGVPRPGSIPVQPDNDVEINAETVTGLNVSQLYVVAYRHGSLLGKPCYQNIV</sequence>
<evidence type="ECO:0000313" key="2">
    <source>
        <dbReference type="Proteomes" id="UP000316621"/>
    </source>
</evidence>
<reference evidence="1 2" key="1">
    <citation type="journal article" date="2018" name="Science">
        <title>The opium poppy genome and morphinan production.</title>
        <authorList>
            <person name="Guo L."/>
            <person name="Winzer T."/>
            <person name="Yang X."/>
            <person name="Li Y."/>
            <person name="Ning Z."/>
            <person name="He Z."/>
            <person name="Teodor R."/>
            <person name="Lu Y."/>
            <person name="Bowser T.A."/>
            <person name="Graham I.A."/>
            <person name="Ye K."/>
        </authorList>
    </citation>
    <scope>NUCLEOTIDE SEQUENCE [LARGE SCALE GENOMIC DNA]</scope>
    <source>
        <strain evidence="2">cv. HN1</strain>
        <tissue evidence="1">Leaves</tissue>
    </source>
</reference>
<evidence type="ECO:0000313" key="1">
    <source>
        <dbReference type="EMBL" id="RZC69385.1"/>
    </source>
</evidence>
<name>A0A4Y7KBN7_PAPSO</name>
<dbReference type="Proteomes" id="UP000316621">
    <property type="component" value="Chromosome 7"/>
</dbReference>